<dbReference type="Pfam" id="PF13188">
    <property type="entry name" value="PAS_8"/>
    <property type="match status" value="1"/>
</dbReference>
<dbReference type="PANTHER" id="PTHR24421">
    <property type="entry name" value="NITRATE/NITRITE SENSOR PROTEIN NARX-RELATED"/>
    <property type="match status" value="1"/>
</dbReference>
<dbReference type="InterPro" id="IPR036890">
    <property type="entry name" value="HATPase_C_sf"/>
</dbReference>
<feature type="domain" description="Response regulatory" evidence="11">
    <location>
        <begin position="4"/>
        <end position="120"/>
    </location>
</feature>
<feature type="modified residue" description="4-aspartylphosphate" evidence="9">
    <location>
        <position position="55"/>
    </location>
</feature>
<sequence>MNLRTLIIEDNPADAELIQRLLKKAFGPVDSIVVANASELIKQIELFQPDIFISDNSLPRFSAAEALELVKEHAPHIPFILVTGTVSEEFAAEVIKSGADDYILKDRMARLPAAMEAAMLKRKAQREKEAYVQLLQQSQENLKTIFENTSEGFVLLDADLRVKKFNSRAGELLRLYIQKEMEVGQSILELTEESRRDSFAAVLHRVKQGEFVEYDRPVPAPSREDGWMHFFFNPVIQDNTVTGICITARDVTVSKRAELQLQQSAEENRALAGRVSAILNTLPANIALLDENGLIIDVNECWKKFAQQNGFKGMNYGIGENYLSVSEQAGMTDPESEAGSIARGIAGVLNGSLQEFVTEYACDSLQEKRWFRMIVTPLSEQLYRGAVVMHIDISEIKRLEQERLDGKMNEQNRIGRAMLKAQEKERTAIGIELHDNVNQILVGTNLLLSHAKGRPTDLSDLLTQSINNIQQAIRENRKIAHEFVAPDLETERLTDQLQMLFENMLRAAGIHVIIEKRDLDETLLDSDRKFNMYRIAQEQCTNILKYADATTVTIKLCSKEGFFRMSIADNGKGMNTGQTAKGIGLKNIRHRTALFNGTAEIRTGPGEGFELRIELPLVG</sequence>
<accession>A0ABS9KKA9</accession>
<dbReference type="SUPFAM" id="SSF52172">
    <property type="entry name" value="CheY-like"/>
    <property type="match status" value="1"/>
</dbReference>
<evidence type="ECO:0000256" key="4">
    <source>
        <dbReference type="ARBA" id="ARBA00022679"/>
    </source>
</evidence>
<dbReference type="SMART" id="SM00448">
    <property type="entry name" value="REC"/>
    <property type="match status" value="1"/>
</dbReference>
<dbReference type="InterPro" id="IPR035965">
    <property type="entry name" value="PAS-like_dom_sf"/>
</dbReference>
<dbReference type="Gene3D" id="1.20.5.1930">
    <property type="match status" value="1"/>
</dbReference>
<proteinExistence type="predicted"/>
<dbReference type="PROSITE" id="PS50110">
    <property type="entry name" value="RESPONSE_REGULATORY"/>
    <property type="match status" value="1"/>
</dbReference>
<dbReference type="InterPro" id="IPR050482">
    <property type="entry name" value="Sensor_HK_TwoCompSys"/>
</dbReference>
<dbReference type="InterPro" id="IPR001789">
    <property type="entry name" value="Sig_transdc_resp-reg_receiver"/>
</dbReference>
<dbReference type="InterPro" id="IPR005467">
    <property type="entry name" value="His_kinase_dom"/>
</dbReference>
<keyword evidence="8" id="KW-0902">Two-component regulatory system</keyword>
<dbReference type="RefSeq" id="WP_237867985.1">
    <property type="nucleotide sequence ID" value="NZ_JAKLTR010000001.1"/>
</dbReference>
<dbReference type="InterPro" id="IPR003594">
    <property type="entry name" value="HATPase_dom"/>
</dbReference>
<evidence type="ECO:0000256" key="7">
    <source>
        <dbReference type="ARBA" id="ARBA00022840"/>
    </source>
</evidence>
<dbReference type="Proteomes" id="UP001165367">
    <property type="component" value="Unassembled WGS sequence"/>
</dbReference>
<evidence type="ECO:0000259" key="10">
    <source>
        <dbReference type="PROSITE" id="PS50109"/>
    </source>
</evidence>
<dbReference type="Pfam" id="PF07730">
    <property type="entry name" value="HisKA_3"/>
    <property type="match status" value="1"/>
</dbReference>
<dbReference type="CDD" id="cd00130">
    <property type="entry name" value="PAS"/>
    <property type="match status" value="1"/>
</dbReference>
<evidence type="ECO:0000256" key="6">
    <source>
        <dbReference type="ARBA" id="ARBA00022777"/>
    </source>
</evidence>
<dbReference type="SUPFAM" id="SSF55874">
    <property type="entry name" value="ATPase domain of HSP90 chaperone/DNA topoisomerase II/histidine kinase"/>
    <property type="match status" value="1"/>
</dbReference>
<organism evidence="12 13">
    <name type="scientific">Terrimonas ginsenosidimutans</name>
    <dbReference type="NCBI Taxonomy" id="2908004"/>
    <lineage>
        <taxon>Bacteria</taxon>
        <taxon>Pseudomonadati</taxon>
        <taxon>Bacteroidota</taxon>
        <taxon>Chitinophagia</taxon>
        <taxon>Chitinophagales</taxon>
        <taxon>Chitinophagaceae</taxon>
        <taxon>Terrimonas</taxon>
    </lineage>
</organism>
<dbReference type="EC" id="2.7.13.3" evidence="2"/>
<keyword evidence="13" id="KW-1185">Reference proteome</keyword>
<evidence type="ECO:0000256" key="5">
    <source>
        <dbReference type="ARBA" id="ARBA00022741"/>
    </source>
</evidence>
<keyword evidence="4" id="KW-0808">Transferase</keyword>
<dbReference type="InterPro" id="IPR000014">
    <property type="entry name" value="PAS"/>
</dbReference>
<reference evidence="12" key="1">
    <citation type="submission" date="2022-01" db="EMBL/GenBank/DDBJ databases">
        <authorList>
            <person name="Jo J.-H."/>
            <person name="Im W.-T."/>
        </authorList>
    </citation>
    <scope>NUCLEOTIDE SEQUENCE</scope>
    <source>
        <strain evidence="12">NA20</strain>
    </source>
</reference>
<dbReference type="Gene3D" id="3.40.50.2300">
    <property type="match status" value="1"/>
</dbReference>
<evidence type="ECO:0000256" key="3">
    <source>
        <dbReference type="ARBA" id="ARBA00022553"/>
    </source>
</evidence>
<dbReference type="CDD" id="cd16917">
    <property type="entry name" value="HATPase_UhpB-NarQ-NarX-like"/>
    <property type="match status" value="1"/>
</dbReference>
<evidence type="ECO:0000313" key="13">
    <source>
        <dbReference type="Proteomes" id="UP001165367"/>
    </source>
</evidence>
<keyword evidence="3 9" id="KW-0597">Phosphoprotein</keyword>
<dbReference type="PANTHER" id="PTHR24421:SF10">
    <property type="entry name" value="NITRATE_NITRITE SENSOR PROTEIN NARQ"/>
    <property type="match status" value="1"/>
</dbReference>
<dbReference type="CDD" id="cd00156">
    <property type="entry name" value="REC"/>
    <property type="match status" value="1"/>
</dbReference>
<dbReference type="NCBIfam" id="TIGR00229">
    <property type="entry name" value="sensory_box"/>
    <property type="match status" value="1"/>
</dbReference>
<keyword evidence="5" id="KW-0547">Nucleotide-binding</keyword>
<dbReference type="InterPro" id="IPR011006">
    <property type="entry name" value="CheY-like_superfamily"/>
</dbReference>
<dbReference type="Pfam" id="PF13596">
    <property type="entry name" value="PAS_10"/>
    <property type="match status" value="1"/>
</dbReference>
<dbReference type="SUPFAM" id="SSF55785">
    <property type="entry name" value="PYP-like sensor domain (PAS domain)"/>
    <property type="match status" value="1"/>
</dbReference>
<name>A0ABS9KKA9_9BACT</name>
<evidence type="ECO:0000256" key="9">
    <source>
        <dbReference type="PROSITE-ProRule" id="PRU00169"/>
    </source>
</evidence>
<gene>
    <name evidence="12" type="ORF">LZZ85_00635</name>
</gene>
<protein>
    <recommendedName>
        <fullName evidence="2">histidine kinase</fullName>
        <ecNumber evidence="2">2.7.13.3</ecNumber>
    </recommendedName>
</protein>
<evidence type="ECO:0000256" key="8">
    <source>
        <dbReference type="ARBA" id="ARBA00023012"/>
    </source>
</evidence>
<comment type="caution">
    <text evidence="12">The sequence shown here is derived from an EMBL/GenBank/DDBJ whole genome shotgun (WGS) entry which is preliminary data.</text>
</comment>
<keyword evidence="6" id="KW-0418">Kinase</keyword>
<dbReference type="Gene3D" id="3.30.450.20">
    <property type="entry name" value="PAS domain"/>
    <property type="match status" value="2"/>
</dbReference>
<evidence type="ECO:0000313" key="12">
    <source>
        <dbReference type="EMBL" id="MCG2612756.1"/>
    </source>
</evidence>
<dbReference type="SMART" id="SM00091">
    <property type="entry name" value="PAS"/>
    <property type="match status" value="2"/>
</dbReference>
<evidence type="ECO:0000256" key="1">
    <source>
        <dbReference type="ARBA" id="ARBA00000085"/>
    </source>
</evidence>
<evidence type="ECO:0000259" key="11">
    <source>
        <dbReference type="PROSITE" id="PS50110"/>
    </source>
</evidence>
<keyword evidence="7" id="KW-0067">ATP-binding</keyword>
<dbReference type="PROSITE" id="PS50109">
    <property type="entry name" value="HIS_KIN"/>
    <property type="match status" value="1"/>
</dbReference>
<dbReference type="InterPro" id="IPR011712">
    <property type="entry name" value="Sig_transdc_His_kin_sub3_dim/P"/>
</dbReference>
<comment type="catalytic activity">
    <reaction evidence="1">
        <text>ATP + protein L-histidine = ADP + protein N-phospho-L-histidine.</text>
        <dbReference type="EC" id="2.7.13.3"/>
    </reaction>
</comment>
<evidence type="ECO:0000256" key="2">
    <source>
        <dbReference type="ARBA" id="ARBA00012438"/>
    </source>
</evidence>
<dbReference type="Pfam" id="PF00072">
    <property type="entry name" value="Response_reg"/>
    <property type="match status" value="1"/>
</dbReference>
<feature type="domain" description="Histidine kinase" evidence="10">
    <location>
        <begin position="428"/>
        <end position="619"/>
    </location>
</feature>
<dbReference type="Gene3D" id="3.30.565.10">
    <property type="entry name" value="Histidine kinase-like ATPase, C-terminal domain"/>
    <property type="match status" value="1"/>
</dbReference>
<dbReference type="EMBL" id="JAKLTR010000001">
    <property type="protein sequence ID" value="MCG2612756.1"/>
    <property type="molecule type" value="Genomic_DNA"/>
</dbReference>
<dbReference type="Pfam" id="PF02518">
    <property type="entry name" value="HATPase_c"/>
    <property type="match status" value="1"/>
</dbReference>